<comment type="cofactor">
    <cofactor evidence="1">
        <name>Zn(2+)</name>
        <dbReference type="ChEBI" id="CHEBI:29105"/>
    </cofactor>
</comment>
<dbReference type="PANTHER" id="PTHR23076">
    <property type="entry name" value="METALLOPROTEASE M41 FTSH"/>
    <property type="match status" value="1"/>
</dbReference>
<evidence type="ECO:0000256" key="5">
    <source>
        <dbReference type="ARBA" id="ARBA00022801"/>
    </source>
</evidence>
<dbReference type="GO" id="GO:0004222">
    <property type="term" value="F:metalloendopeptidase activity"/>
    <property type="evidence" value="ECO:0007669"/>
    <property type="project" value="InterPro"/>
</dbReference>
<feature type="compositionally biased region" description="Acidic residues" evidence="11">
    <location>
        <begin position="1163"/>
        <end position="1174"/>
    </location>
</feature>
<dbReference type="SUPFAM" id="SSF140990">
    <property type="entry name" value="FtsH protease domain-like"/>
    <property type="match status" value="1"/>
</dbReference>
<dbReference type="EMBL" id="AP022870">
    <property type="protein sequence ID" value="BCB78524.1"/>
    <property type="molecule type" value="Genomic_DNA"/>
</dbReference>
<dbReference type="GO" id="GO:0004176">
    <property type="term" value="F:ATP-dependent peptidase activity"/>
    <property type="evidence" value="ECO:0007669"/>
    <property type="project" value="InterPro"/>
</dbReference>
<dbReference type="Pfam" id="PF01434">
    <property type="entry name" value="Peptidase_M41"/>
    <property type="match status" value="1"/>
</dbReference>
<keyword evidence="12" id="KW-0812">Transmembrane</keyword>
<keyword evidence="5" id="KW-0378">Hydrolase</keyword>
<dbReference type="Gene3D" id="1.20.58.760">
    <property type="entry name" value="Peptidase M41"/>
    <property type="match status" value="1"/>
</dbReference>
<dbReference type="AlphaFoldDB" id="A0A6F8XXE6"/>
<evidence type="ECO:0000259" key="13">
    <source>
        <dbReference type="PROSITE" id="PS50819"/>
    </source>
</evidence>
<feature type="region of interest" description="Disordered" evidence="11">
    <location>
        <begin position="1126"/>
        <end position="1174"/>
    </location>
</feature>
<dbReference type="Pfam" id="PF14528">
    <property type="entry name" value="LAGLIDADG_3"/>
    <property type="match status" value="1"/>
</dbReference>
<keyword evidence="4" id="KW-0479">Metal-binding</keyword>
<dbReference type="SUPFAM" id="SSF51294">
    <property type="entry name" value="Hedgehog/intein (Hint) domain"/>
    <property type="match status" value="1"/>
</dbReference>
<name>A0A6F8XXE6_9ACTN</name>
<evidence type="ECO:0000256" key="11">
    <source>
        <dbReference type="SAM" id="MobiDB-lite"/>
    </source>
</evidence>
<evidence type="ECO:0000313" key="14">
    <source>
        <dbReference type="EMBL" id="BCB78524.1"/>
    </source>
</evidence>
<dbReference type="GO" id="GO:0046872">
    <property type="term" value="F:metal ion binding"/>
    <property type="evidence" value="ECO:0007669"/>
    <property type="project" value="UniProtKB-KW"/>
</dbReference>
<protein>
    <recommendedName>
        <fullName evidence="13">DOD-type homing endonuclease domain-containing protein</fullName>
    </recommendedName>
</protein>
<proteinExistence type="inferred from homology"/>
<dbReference type="Proteomes" id="UP000502508">
    <property type="component" value="Chromosome"/>
</dbReference>
<reference evidence="14 15" key="1">
    <citation type="submission" date="2020-03" db="EMBL/GenBank/DDBJ databases">
        <title>Whole genome shotgun sequence of Phytohabitans flavus NBRC 107702.</title>
        <authorList>
            <person name="Komaki H."/>
            <person name="Tamura T."/>
        </authorList>
    </citation>
    <scope>NUCLEOTIDE SEQUENCE [LARGE SCALE GENOMIC DNA]</scope>
    <source>
        <strain evidence="14 15">NBRC 107702</strain>
    </source>
</reference>
<dbReference type="InterPro" id="IPR006142">
    <property type="entry name" value="INTEIN"/>
</dbReference>
<evidence type="ECO:0000256" key="1">
    <source>
        <dbReference type="ARBA" id="ARBA00001947"/>
    </source>
</evidence>
<evidence type="ECO:0000256" key="2">
    <source>
        <dbReference type="ARBA" id="ARBA00010044"/>
    </source>
</evidence>
<evidence type="ECO:0000256" key="8">
    <source>
        <dbReference type="ARBA" id="ARBA00023000"/>
    </source>
</evidence>
<keyword evidence="8" id="KW-0651">Protein splicing</keyword>
<evidence type="ECO:0000256" key="3">
    <source>
        <dbReference type="ARBA" id="ARBA00022670"/>
    </source>
</evidence>
<dbReference type="InterPro" id="IPR006141">
    <property type="entry name" value="Intein_N"/>
</dbReference>
<dbReference type="InterPro" id="IPR003959">
    <property type="entry name" value="ATPase_AAA_core"/>
</dbReference>
<dbReference type="PROSITE" id="PS50817">
    <property type="entry name" value="INTEIN_N_TER"/>
    <property type="match status" value="1"/>
</dbReference>
<dbReference type="InterPro" id="IPR037219">
    <property type="entry name" value="Peptidase_M41-like"/>
</dbReference>
<evidence type="ECO:0000313" key="15">
    <source>
        <dbReference type="Proteomes" id="UP000502508"/>
    </source>
</evidence>
<feature type="compositionally biased region" description="Basic and acidic residues" evidence="11">
    <location>
        <begin position="12"/>
        <end position="22"/>
    </location>
</feature>
<feature type="transmembrane region" description="Helical" evidence="12">
    <location>
        <begin position="35"/>
        <end position="53"/>
    </location>
</feature>
<dbReference type="SUPFAM" id="SSF52540">
    <property type="entry name" value="P-loop containing nucleoside triphosphate hydrolases"/>
    <property type="match status" value="2"/>
</dbReference>
<dbReference type="Gene3D" id="3.10.28.10">
    <property type="entry name" value="Homing endonucleases"/>
    <property type="match status" value="1"/>
</dbReference>
<feature type="transmembrane region" description="Helical" evidence="12">
    <location>
        <begin position="132"/>
        <end position="156"/>
    </location>
</feature>
<accession>A0A6F8XXE6</accession>
<dbReference type="GO" id="GO:0004519">
    <property type="term" value="F:endonuclease activity"/>
    <property type="evidence" value="ECO:0007669"/>
    <property type="project" value="InterPro"/>
</dbReference>
<gene>
    <name evidence="14" type="ORF">Pflav_049340</name>
</gene>
<dbReference type="PRINTS" id="PR00379">
    <property type="entry name" value="INTEIN"/>
</dbReference>
<sequence>MTQDTAPVEGLRPPDEGPRDDFRPTRPKLPLWDRVKFVILLALLWLVLVWAAMADNPLLPFPDAARIQARDSLWIFVLIGLEVLRQIHFLISERWSGYHHFWTYRFFGGIERLTHRRLSDWTRFRIARAFKWAFWIVVFALVAGAALDTSPFLALFQAPAIIWQFLPLIMQIVLLMFVLILQFVALFWFLSRGGIETYYPDDIKTRFTDVWGQDHVLDRIRENLLFLEKPDAIEAKGGYVPGGILLWGPPGTGKGEPVSAQIMTPTGPRQMGSLLPGDHVIGSDGRPTRIEQVHLLGVRDLYRVSFSDGTSVRVTEDHLWEVHTRYGGKHVLPVSDLIGRLTEADGHARYRIPMVRPVEFEERELPLAPYLLGALLGDGTFRHHIGISTADPLVVEQVEVMLPDGDRLVRKGRYDYSIVGGTTRTILKELGLFGRYSHEKFVPDDYLWTCVEDRLELLRGLMDTDGAIDKRGVVEYHTTSPALAQAVRHLVQSVGGTCTLTSRETRYRYGEEVRRGRPITVVRMALPPDITPVSLPRKLDRYRPRSTYLPQRRIVDIRPDGREEARCLRVAAEDHLYVTEHFVVTHNTLMAEAMAGETGRPYVFVDPGAFTNMFMGVGILKVKSLFRKLRKLALRYGGVIVFFDEADSLGRRGALAQGGPGFPRGTRPAPFEDACHGFSYLSDDSKWLLTRNAMAAARPAPDDPRAGRNLVVMGNMGMGGGGDMGTLQALLSELSGLKKPRGIVNRYVRRLLGMRPKPPPKYRILTVMASNLPEALDEALLRPGRIDRIYKVGYPSKAGRVRTYQGYLDKVRHELTEDEIDKLAVITPYATGATIKDLVNEALIIAIRDNREVIEWRDVMQAKRLKQLGPPEDVEYIERERHAVAVHEACHAVAAYRTRYHMEIDVATIEKGAEYLGMVASIKPEDQFTRWRTEYEADIYVSLASLAGERLFFEGDSSSGVSSDLEQATAVATQMEGFWGMGSTVSSYATSAQIGTGTPGGRGQGHREDPEDVARRALADRIEDNLGAYLDRVADLLKANRREILTLAHALETNKTLTGEDVVAVLERRQGPLVDGTVYQREELLREIEEYHRAAVVAHRGHAKVSITLPAVPAVTVGPDSAWRPPTAILATPASANGADEPEVTAAEPHPNGASESPKSGEPDTDATAEPERS</sequence>
<evidence type="ECO:0000256" key="12">
    <source>
        <dbReference type="SAM" id="Phobius"/>
    </source>
</evidence>
<dbReference type="PROSITE" id="PS50819">
    <property type="entry name" value="INTEIN_ENDONUCLEASE"/>
    <property type="match status" value="1"/>
</dbReference>
<evidence type="ECO:0000256" key="10">
    <source>
        <dbReference type="RuleBase" id="RU003651"/>
    </source>
</evidence>
<dbReference type="Pfam" id="PF00004">
    <property type="entry name" value="AAA"/>
    <property type="match status" value="1"/>
</dbReference>
<dbReference type="PROSITE" id="PS00674">
    <property type="entry name" value="AAA"/>
    <property type="match status" value="1"/>
</dbReference>
<dbReference type="InterPro" id="IPR036844">
    <property type="entry name" value="Hint_dom_sf"/>
</dbReference>
<dbReference type="GO" id="GO:0006515">
    <property type="term" value="P:protein quality control for misfolded or incompletely synthesized proteins"/>
    <property type="evidence" value="ECO:0007669"/>
    <property type="project" value="TreeGrafter"/>
</dbReference>
<keyword evidence="3" id="KW-0645">Protease</keyword>
<dbReference type="InterPro" id="IPR027417">
    <property type="entry name" value="P-loop_NTPase"/>
</dbReference>
<keyword evidence="10" id="KW-0547">Nucleotide-binding</keyword>
<dbReference type="SUPFAM" id="SSF55608">
    <property type="entry name" value="Homing endonucleases"/>
    <property type="match status" value="1"/>
</dbReference>
<comment type="similarity">
    <text evidence="2">In the C-terminal section; belongs to the peptidase M41 family.</text>
</comment>
<dbReference type="InterPro" id="IPR004042">
    <property type="entry name" value="Intein_endonuc_central"/>
</dbReference>
<evidence type="ECO:0000256" key="9">
    <source>
        <dbReference type="ARBA" id="ARBA00023049"/>
    </source>
</evidence>
<feature type="transmembrane region" description="Helical" evidence="12">
    <location>
        <begin position="168"/>
        <end position="190"/>
    </location>
</feature>
<dbReference type="InterPro" id="IPR027434">
    <property type="entry name" value="Homing_endonucl"/>
</dbReference>
<keyword evidence="6" id="KW-0068">Autocatalytic cleavage</keyword>
<dbReference type="PANTHER" id="PTHR23076:SF97">
    <property type="entry name" value="ATP-DEPENDENT ZINC METALLOPROTEASE YME1L1"/>
    <property type="match status" value="1"/>
</dbReference>
<dbReference type="GO" id="GO:0016887">
    <property type="term" value="F:ATP hydrolysis activity"/>
    <property type="evidence" value="ECO:0007669"/>
    <property type="project" value="InterPro"/>
</dbReference>
<dbReference type="Pfam" id="PF17862">
    <property type="entry name" value="AAA_lid_3"/>
    <property type="match status" value="1"/>
</dbReference>
<dbReference type="InterPro" id="IPR004860">
    <property type="entry name" value="LAGLIDADG_dom"/>
</dbReference>
<feature type="region of interest" description="Disordered" evidence="11">
    <location>
        <begin position="1"/>
        <end position="22"/>
    </location>
</feature>
<keyword evidence="9" id="KW-0482">Metalloprotease</keyword>
<comment type="similarity">
    <text evidence="10">Belongs to the AAA ATPase family.</text>
</comment>
<dbReference type="GO" id="GO:0005524">
    <property type="term" value="F:ATP binding"/>
    <property type="evidence" value="ECO:0007669"/>
    <property type="project" value="UniProtKB-KW"/>
</dbReference>
<keyword evidence="7" id="KW-0862">Zinc</keyword>
<dbReference type="InterPro" id="IPR041569">
    <property type="entry name" value="AAA_lid_3"/>
</dbReference>
<evidence type="ECO:0000256" key="4">
    <source>
        <dbReference type="ARBA" id="ARBA00022723"/>
    </source>
</evidence>
<feature type="domain" description="DOD-type homing endonuclease" evidence="13">
    <location>
        <begin position="371"/>
        <end position="496"/>
    </location>
</feature>
<dbReference type="Gene3D" id="1.10.8.60">
    <property type="match status" value="1"/>
</dbReference>
<dbReference type="Gene3D" id="3.40.50.300">
    <property type="entry name" value="P-loop containing nucleotide triphosphate hydrolases"/>
    <property type="match status" value="3"/>
</dbReference>
<organism evidence="14 15">
    <name type="scientific">Phytohabitans flavus</name>
    <dbReference type="NCBI Taxonomy" id="1076124"/>
    <lineage>
        <taxon>Bacteria</taxon>
        <taxon>Bacillati</taxon>
        <taxon>Actinomycetota</taxon>
        <taxon>Actinomycetes</taxon>
        <taxon>Micromonosporales</taxon>
        <taxon>Micromonosporaceae</taxon>
    </lineage>
</organism>
<evidence type="ECO:0000256" key="6">
    <source>
        <dbReference type="ARBA" id="ARBA00022813"/>
    </source>
</evidence>
<dbReference type="RefSeq" id="WP_173038160.1">
    <property type="nucleotide sequence ID" value="NZ_AP022870.1"/>
</dbReference>
<dbReference type="InterPro" id="IPR000642">
    <property type="entry name" value="Peptidase_M41"/>
</dbReference>
<dbReference type="GO" id="GO:0016539">
    <property type="term" value="P:intein-mediated protein splicing"/>
    <property type="evidence" value="ECO:0007669"/>
    <property type="project" value="InterPro"/>
</dbReference>
<evidence type="ECO:0000256" key="7">
    <source>
        <dbReference type="ARBA" id="ARBA00022833"/>
    </source>
</evidence>
<keyword evidence="10" id="KW-0067">ATP-binding</keyword>
<dbReference type="KEGG" id="pfla:Pflav_049340"/>
<reference evidence="14 15" key="2">
    <citation type="submission" date="2020-03" db="EMBL/GenBank/DDBJ databases">
        <authorList>
            <person name="Ichikawa N."/>
            <person name="Kimura A."/>
            <person name="Kitahashi Y."/>
            <person name="Uohara A."/>
        </authorList>
    </citation>
    <scope>NUCLEOTIDE SEQUENCE [LARGE SCALE GENOMIC DNA]</scope>
    <source>
        <strain evidence="14 15">NBRC 107702</strain>
    </source>
</reference>
<dbReference type="InterPro" id="IPR003960">
    <property type="entry name" value="ATPase_AAA_CS"/>
</dbReference>
<keyword evidence="12" id="KW-1133">Transmembrane helix</keyword>
<dbReference type="GO" id="GO:0007005">
    <property type="term" value="P:mitochondrion organization"/>
    <property type="evidence" value="ECO:0007669"/>
    <property type="project" value="TreeGrafter"/>
</dbReference>
<keyword evidence="15" id="KW-1185">Reference proteome</keyword>
<keyword evidence="12" id="KW-0472">Membrane</keyword>